<name>A0AA40KKK7_9HYME</name>
<proteinExistence type="predicted"/>
<dbReference type="Proteomes" id="UP001177670">
    <property type="component" value="Unassembled WGS sequence"/>
</dbReference>
<protein>
    <submittedName>
        <fullName evidence="1">Uncharacterized protein</fullName>
    </submittedName>
</protein>
<comment type="caution">
    <text evidence="1">The sequence shown here is derived from an EMBL/GenBank/DDBJ whole genome shotgun (WGS) entry which is preliminary data.</text>
</comment>
<dbReference type="EMBL" id="JAHYIQ010000020">
    <property type="protein sequence ID" value="KAK1123729.1"/>
    <property type="molecule type" value="Genomic_DNA"/>
</dbReference>
<organism evidence="1 2">
    <name type="scientific">Melipona bicolor</name>
    <dbReference type="NCBI Taxonomy" id="60889"/>
    <lineage>
        <taxon>Eukaryota</taxon>
        <taxon>Metazoa</taxon>
        <taxon>Ecdysozoa</taxon>
        <taxon>Arthropoda</taxon>
        <taxon>Hexapoda</taxon>
        <taxon>Insecta</taxon>
        <taxon>Pterygota</taxon>
        <taxon>Neoptera</taxon>
        <taxon>Endopterygota</taxon>
        <taxon>Hymenoptera</taxon>
        <taxon>Apocrita</taxon>
        <taxon>Aculeata</taxon>
        <taxon>Apoidea</taxon>
        <taxon>Anthophila</taxon>
        <taxon>Apidae</taxon>
        <taxon>Melipona</taxon>
    </lineage>
</organism>
<dbReference type="AlphaFoldDB" id="A0AA40KKK7"/>
<sequence>MDFEKSFELNIHTHTSICGQFLENDRTTCSKVHDRRTSREWPQQQRCEFVNIEQLLCEPRQRKADQLIKRTRRMADGCLSYPWLDDERESRVNLAAVWRETSTITAPFLLVPRDNDDYLI</sequence>
<gene>
    <name evidence="1" type="ORF">K0M31_008426</name>
</gene>
<accession>A0AA40KKK7</accession>
<keyword evidence="2" id="KW-1185">Reference proteome</keyword>
<reference evidence="1" key="1">
    <citation type="submission" date="2021-10" db="EMBL/GenBank/DDBJ databases">
        <title>Melipona bicolor Genome sequencing and assembly.</title>
        <authorList>
            <person name="Araujo N.S."/>
            <person name="Arias M.C."/>
        </authorList>
    </citation>
    <scope>NUCLEOTIDE SEQUENCE</scope>
    <source>
        <strain evidence="1">USP_2M_L1-L4_2017</strain>
        <tissue evidence="1">Whole body</tissue>
    </source>
</reference>
<evidence type="ECO:0000313" key="1">
    <source>
        <dbReference type="EMBL" id="KAK1123729.1"/>
    </source>
</evidence>
<evidence type="ECO:0000313" key="2">
    <source>
        <dbReference type="Proteomes" id="UP001177670"/>
    </source>
</evidence>